<keyword evidence="3 6" id="KW-0812">Transmembrane</keyword>
<dbReference type="GO" id="GO:0005886">
    <property type="term" value="C:plasma membrane"/>
    <property type="evidence" value="ECO:0007669"/>
    <property type="project" value="UniProtKB-SubCell"/>
</dbReference>
<name>A0A5C8EHJ8_BRAPL</name>
<feature type="transmembrane region" description="Helical" evidence="6">
    <location>
        <begin position="55"/>
        <end position="77"/>
    </location>
</feature>
<feature type="transmembrane region" description="Helical" evidence="6">
    <location>
        <begin position="142"/>
        <end position="164"/>
    </location>
</feature>
<evidence type="ECO:0000313" key="8">
    <source>
        <dbReference type="Proteomes" id="UP000323176"/>
    </source>
</evidence>
<gene>
    <name evidence="7" type="ORF">EPJ72_11145</name>
</gene>
<evidence type="ECO:0000313" key="7">
    <source>
        <dbReference type="EMBL" id="TXJ37255.1"/>
    </source>
</evidence>
<evidence type="ECO:0000256" key="3">
    <source>
        <dbReference type="ARBA" id="ARBA00022692"/>
    </source>
</evidence>
<feature type="transmembrane region" description="Helical" evidence="6">
    <location>
        <begin position="89"/>
        <end position="106"/>
    </location>
</feature>
<organism evidence="7 8">
    <name type="scientific">Brachyspira pilosicoli</name>
    <name type="common">Serpulina pilosicoli</name>
    <dbReference type="NCBI Taxonomy" id="52584"/>
    <lineage>
        <taxon>Bacteria</taxon>
        <taxon>Pseudomonadati</taxon>
        <taxon>Spirochaetota</taxon>
        <taxon>Spirochaetia</taxon>
        <taxon>Brachyspirales</taxon>
        <taxon>Brachyspiraceae</taxon>
        <taxon>Brachyspira</taxon>
    </lineage>
</organism>
<proteinExistence type="predicted"/>
<evidence type="ECO:0000256" key="4">
    <source>
        <dbReference type="ARBA" id="ARBA00022989"/>
    </source>
</evidence>
<dbReference type="EMBL" id="SAXY01000066">
    <property type="protein sequence ID" value="TXJ37255.1"/>
    <property type="molecule type" value="Genomic_DNA"/>
</dbReference>
<dbReference type="CDD" id="cd06580">
    <property type="entry name" value="TM_PBP1_transp_TpRbsC_like"/>
    <property type="match status" value="1"/>
</dbReference>
<dbReference type="Proteomes" id="UP000323176">
    <property type="component" value="Unassembled WGS sequence"/>
</dbReference>
<keyword evidence="5 6" id="KW-0472">Membrane</keyword>
<feature type="transmembrane region" description="Helical" evidence="6">
    <location>
        <begin position="12"/>
        <end position="35"/>
    </location>
</feature>
<feature type="transmembrane region" description="Helical" evidence="6">
    <location>
        <begin position="112"/>
        <end position="133"/>
    </location>
</feature>
<evidence type="ECO:0000256" key="1">
    <source>
        <dbReference type="ARBA" id="ARBA00004651"/>
    </source>
</evidence>
<dbReference type="OrthoDB" id="45037at2"/>
<accession>A0A5C8EHJ8</accession>
<feature type="transmembrane region" description="Helical" evidence="6">
    <location>
        <begin position="191"/>
        <end position="209"/>
    </location>
</feature>
<feature type="transmembrane region" description="Helical" evidence="6">
    <location>
        <begin position="238"/>
        <end position="256"/>
    </location>
</feature>
<evidence type="ECO:0000256" key="2">
    <source>
        <dbReference type="ARBA" id="ARBA00022475"/>
    </source>
</evidence>
<comment type="caution">
    <text evidence="7">The sequence shown here is derived from an EMBL/GenBank/DDBJ whole genome shotgun (WGS) entry which is preliminary data.</text>
</comment>
<sequence length="343" mass="37302">MRDFLEKKLLPILIGPIIAIVGATLLSAIVILLIRENPIHVYFTLIKGAFGGIRQIAGVLLQSTPIIVSGVAACIAFKSGIFNIGIEGQLYVGGFAATYIGFAYTLPPFIHVIVAILASMVAGMLWIFLPAYFRSKYNANEVVATIILNYVAVLLTSFLTINVFKIPGGWSETPPIHETAYLQRLFEFSRLNVGFFIAIILIAILTFYFQKTSMGYECKVVGSNFEYAQYGGIQNRKIMFRMMMISGAIGGLAGGIEALGVHRRFMEGFAPGFGFDGITAALLSNANPIGTAITSLFFGALRSGSLLMEIDTNVSRELVTVIQALIILFISVKITLKTKSKGR</sequence>
<reference evidence="7 8" key="1">
    <citation type="journal article" date="1992" name="Lakartidningen">
        <title>[Penicillin V and not amoxicillin is the first choice preparation in acute otitis].</title>
        <authorList>
            <person name="Kamme C."/>
            <person name="Lundgren K."/>
            <person name="Prellner K."/>
        </authorList>
    </citation>
    <scope>NUCLEOTIDE SEQUENCE [LARGE SCALE GENOMIC DNA]</scope>
    <source>
        <strain evidence="7 8">PC5538III-hc</strain>
    </source>
</reference>
<dbReference type="PANTHER" id="PTHR47089">
    <property type="entry name" value="ABC TRANSPORTER, PERMEASE PROTEIN"/>
    <property type="match status" value="1"/>
</dbReference>
<dbReference type="InterPro" id="IPR001851">
    <property type="entry name" value="ABC_transp_permease"/>
</dbReference>
<dbReference type="AlphaFoldDB" id="A0A5C8EHJ8"/>
<dbReference type="Pfam" id="PF02653">
    <property type="entry name" value="BPD_transp_2"/>
    <property type="match status" value="1"/>
</dbReference>
<evidence type="ECO:0000256" key="6">
    <source>
        <dbReference type="SAM" id="Phobius"/>
    </source>
</evidence>
<protein>
    <submittedName>
        <fullName evidence="7">ABC transporter permease</fullName>
    </submittedName>
</protein>
<evidence type="ECO:0000256" key="5">
    <source>
        <dbReference type="ARBA" id="ARBA00023136"/>
    </source>
</evidence>
<feature type="transmembrane region" description="Helical" evidence="6">
    <location>
        <begin position="318"/>
        <end position="336"/>
    </location>
</feature>
<keyword evidence="2" id="KW-1003">Cell membrane</keyword>
<comment type="subcellular location">
    <subcellularLocation>
        <location evidence="1">Cell membrane</location>
        <topology evidence="1">Multi-pass membrane protein</topology>
    </subcellularLocation>
</comment>
<dbReference type="GO" id="GO:0022857">
    <property type="term" value="F:transmembrane transporter activity"/>
    <property type="evidence" value="ECO:0007669"/>
    <property type="project" value="InterPro"/>
</dbReference>
<keyword evidence="4 6" id="KW-1133">Transmembrane helix</keyword>
<dbReference type="PANTHER" id="PTHR47089:SF1">
    <property type="entry name" value="GUANOSINE ABC TRANSPORTER PERMEASE PROTEIN NUPP"/>
    <property type="match status" value="1"/>
</dbReference>